<dbReference type="Pfam" id="PF01894">
    <property type="entry name" value="YjbQ"/>
    <property type="match status" value="1"/>
</dbReference>
<dbReference type="PANTHER" id="PTHR30615">
    <property type="entry name" value="UNCHARACTERIZED PROTEIN YJBQ-RELATED"/>
    <property type="match status" value="1"/>
</dbReference>
<sequence length="151" mass="17406">MKIKQTILKISTNNNLQFIDLTNEIELFLKKSKIMIGQLLVYSKHTTLAIRINEKETGIFNDMEKFLNKLLPKNQYYRHNDLEIRTENLVCSSETEECLNGHSHCRHFLLSTSETVPISEGSMALGTWQKVMAVELDGPRKREIILQAIGE</sequence>
<evidence type="ECO:0000313" key="2">
    <source>
        <dbReference type="EMBL" id="KKQ95244.1"/>
    </source>
</evidence>
<dbReference type="SUPFAM" id="SSF111038">
    <property type="entry name" value="YjbQ-like"/>
    <property type="match status" value="1"/>
</dbReference>
<evidence type="ECO:0000313" key="3">
    <source>
        <dbReference type="Proteomes" id="UP000034207"/>
    </source>
</evidence>
<evidence type="ECO:0000256" key="1">
    <source>
        <dbReference type="ARBA" id="ARBA00005534"/>
    </source>
</evidence>
<dbReference type="EMBL" id="LBVV01000002">
    <property type="protein sequence ID" value="KKQ95244.1"/>
    <property type="molecule type" value="Genomic_DNA"/>
</dbReference>
<name>A0A0G0PAU6_UNCC2</name>
<dbReference type="AlphaFoldDB" id="A0A0G0PAU6"/>
<gene>
    <name evidence="2" type="ORF">UT18_C0002G0021</name>
</gene>
<dbReference type="PIRSF" id="PIRSF004681">
    <property type="entry name" value="UCP004681"/>
    <property type="match status" value="1"/>
</dbReference>
<comment type="similarity">
    <text evidence="1">Belongs to the UPF0047 family.</text>
</comment>
<comment type="caution">
    <text evidence="2">The sequence shown here is derived from an EMBL/GenBank/DDBJ whole genome shotgun (WGS) entry which is preliminary data.</text>
</comment>
<dbReference type="InterPro" id="IPR035917">
    <property type="entry name" value="YjbQ-like_sf"/>
</dbReference>
<dbReference type="InterPro" id="IPR001602">
    <property type="entry name" value="UPF0047_YjbQ-like"/>
</dbReference>
<dbReference type="PANTHER" id="PTHR30615:SF8">
    <property type="entry name" value="UPF0047 PROTEIN C4A8.02C"/>
    <property type="match status" value="1"/>
</dbReference>
<proteinExistence type="inferred from homology"/>
<dbReference type="Gene3D" id="2.60.120.460">
    <property type="entry name" value="YjbQ-like"/>
    <property type="match status" value="1"/>
</dbReference>
<dbReference type="Proteomes" id="UP000034207">
    <property type="component" value="Unassembled WGS sequence"/>
</dbReference>
<reference evidence="2 3" key="1">
    <citation type="journal article" date="2015" name="Nature">
        <title>rRNA introns, odd ribosomes, and small enigmatic genomes across a large radiation of phyla.</title>
        <authorList>
            <person name="Brown C.T."/>
            <person name="Hug L.A."/>
            <person name="Thomas B.C."/>
            <person name="Sharon I."/>
            <person name="Castelle C.J."/>
            <person name="Singh A."/>
            <person name="Wilkins M.J."/>
            <person name="Williams K.H."/>
            <person name="Banfield J.F."/>
        </authorList>
    </citation>
    <scope>NUCLEOTIDE SEQUENCE [LARGE SCALE GENOMIC DNA]</scope>
</reference>
<organism evidence="2 3">
    <name type="scientific">candidate division CPR2 bacterium GW2011_GWC2_39_10</name>
    <dbReference type="NCBI Taxonomy" id="1618345"/>
    <lineage>
        <taxon>Bacteria</taxon>
        <taxon>Bacteria division CPR2</taxon>
    </lineage>
</organism>
<dbReference type="PROSITE" id="PS01314">
    <property type="entry name" value="UPF0047"/>
    <property type="match status" value="1"/>
</dbReference>
<dbReference type="STRING" id="1618345.UT18_C0002G0021"/>
<protein>
    <submittedName>
        <fullName evidence="2">Secondary thiamine-phosphate synthase enzyme</fullName>
    </submittedName>
</protein>
<dbReference type="NCBIfam" id="TIGR00149">
    <property type="entry name" value="TIGR00149_YjbQ"/>
    <property type="match status" value="1"/>
</dbReference>
<accession>A0A0G0PAU6</accession>